<name>A0A807L8S1_9ENTR</name>
<dbReference type="Proteomes" id="UP000187148">
    <property type="component" value="Chromosome"/>
</dbReference>
<organism evidence="1 2">
    <name type="scientific">Kosakonia cowanii JCM 10956 = DSM 18146</name>
    <dbReference type="NCBI Taxonomy" id="1300165"/>
    <lineage>
        <taxon>Bacteria</taxon>
        <taxon>Pseudomonadati</taxon>
        <taxon>Pseudomonadota</taxon>
        <taxon>Gammaproteobacteria</taxon>
        <taxon>Enterobacterales</taxon>
        <taxon>Enterobacteriaceae</taxon>
        <taxon>Kosakonia</taxon>
    </lineage>
</organism>
<evidence type="ECO:0000313" key="1">
    <source>
        <dbReference type="EMBL" id="APZ03619.1"/>
    </source>
</evidence>
<dbReference type="RefSeq" id="WP_076768813.1">
    <property type="nucleotide sequence ID" value="NZ_CP019445.1"/>
</dbReference>
<dbReference type="EMBL" id="CP019445">
    <property type="protein sequence ID" value="APZ03619.1"/>
    <property type="molecule type" value="Genomic_DNA"/>
</dbReference>
<keyword evidence="2" id="KW-1185">Reference proteome</keyword>
<dbReference type="KEGG" id="kco:BWI95_00230"/>
<sequence>MRYECNEVLNDLVNYFLLADIRLLKKFKDDNDLADDLATEFTRNESGDKAVLEGVLIPMTGVENYPYTIIFTLPPETPELLKAENNLQHRRPGYTLRVEHGQVQLFTWRILDDFTDKSISALLQRYEAPNRPHIALENGTYSVEILAGEVFREDDYQPAFEFVLEKNDDAKPAADLDINYLFSVDSQSY</sequence>
<proteinExistence type="predicted"/>
<reference evidence="1 2" key="1">
    <citation type="submission" date="2017-01" db="EMBL/GenBank/DDBJ databases">
        <authorList>
            <person name="Cao J.-M."/>
        </authorList>
    </citation>
    <scope>NUCLEOTIDE SEQUENCE [LARGE SCALE GENOMIC DNA]</scope>
    <source>
        <strain evidence="1 2">888-76</strain>
    </source>
</reference>
<accession>A0A807L8S1</accession>
<gene>
    <name evidence="1" type="ORF">BWI95_00230</name>
</gene>
<protein>
    <submittedName>
        <fullName evidence="1">Uncharacterized protein</fullName>
    </submittedName>
</protein>
<dbReference type="AlphaFoldDB" id="A0A807L8S1"/>
<evidence type="ECO:0000313" key="2">
    <source>
        <dbReference type="Proteomes" id="UP000187148"/>
    </source>
</evidence>